<feature type="region of interest" description="Disordered" evidence="1">
    <location>
        <begin position="53"/>
        <end position="72"/>
    </location>
</feature>
<evidence type="ECO:0000256" key="1">
    <source>
        <dbReference type="SAM" id="MobiDB-lite"/>
    </source>
</evidence>
<name>W9WX76_9EURO</name>
<sequence>MKITRVSTDFFRWAPPFRFEGVGRALCQKVVRYTRAFTHITRLQESVPVRSLNRCSSPASSSRKRNPLRPVKNGGVVASSAAAWRKNKAVKAARLAKAYEALDRISPIGVDDQGFAVHLSDAVNPEWWADIDWDAIQEAEEATYRHSERHIEDCEMTDIDAVEEEGEPMDWLPSPAPYLVDQHSLVPPPHGLFSVHAQPVPEMPVCDETMVDAPASASFTTPSPPAGVDTFKQPVANEPLVEAIAPTPVPTYTPPPTIGAFVQRCFDDWHKSAVFPPTSDHALPTTTPPTSPLPFSSSTGATTHQETTINEAILETAPPPTANDDPVATVPQEYEVFIEDAKAFDVGQLKEPGPHLKQMIHASWQPDFNGNQLNSLANYPSHPWRFKLDATPNFPCPEPGHTVPRLDASRQKEMTEHYMTLWKEYP</sequence>
<evidence type="ECO:0000313" key="3">
    <source>
        <dbReference type="Proteomes" id="UP000019473"/>
    </source>
</evidence>
<dbReference type="RefSeq" id="XP_007755498.1">
    <property type="nucleotide sequence ID" value="XM_007757308.1"/>
</dbReference>
<keyword evidence="3" id="KW-1185">Reference proteome</keyword>
<dbReference type="GeneID" id="19177883"/>
<organism evidence="2 3">
    <name type="scientific">Cladophialophora yegresii CBS 114405</name>
    <dbReference type="NCBI Taxonomy" id="1182544"/>
    <lineage>
        <taxon>Eukaryota</taxon>
        <taxon>Fungi</taxon>
        <taxon>Dikarya</taxon>
        <taxon>Ascomycota</taxon>
        <taxon>Pezizomycotina</taxon>
        <taxon>Eurotiomycetes</taxon>
        <taxon>Chaetothyriomycetidae</taxon>
        <taxon>Chaetothyriales</taxon>
        <taxon>Herpotrichiellaceae</taxon>
        <taxon>Cladophialophora</taxon>
    </lineage>
</organism>
<dbReference type="HOGENOM" id="CLU_644059_0_0_1"/>
<comment type="caution">
    <text evidence="2">The sequence shown here is derived from an EMBL/GenBank/DDBJ whole genome shotgun (WGS) entry which is preliminary data.</text>
</comment>
<accession>W9WX76</accession>
<gene>
    <name evidence="2" type="ORF">A1O7_03285</name>
</gene>
<reference evidence="2 3" key="1">
    <citation type="submission" date="2013-03" db="EMBL/GenBank/DDBJ databases">
        <title>The Genome Sequence of Cladophialophora yegresii CBS 114405.</title>
        <authorList>
            <consortium name="The Broad Institute Genomics Platform"/>
            <person name="Cuomo C."/>
            <person name="de Hoog S."/>
            <person name="Gorbushina A."/>
            <person name="Walker B."/>
            <person name="Young S.K."/>
            <person name="Zeng Q."/>
            <person name="Gargeya S."/>
            <person name="Fitzgerald M."/>
            <person name="Haas B."/>
            <person name="Abouelleil A."/>
            <person name="Allen A.W."/>
            <person name="Alvarado L."/>
            <person name="Arachchi H.M."/>
            <person name="Berlin A.M."/>
            <person name="Chapman S.B."/>
            <person name="Gainer-Dewar J."/>
            <person name="Goldberg J."/>
            <person name="Griggs A."/>
            <person name="Gujja S."/>
            <person name="Hansen M."/>
            <person name="Howarth C."/>
            <person name="Imamovic A."/>
            <person name="Ireland A."/>
            <person name="Larimer J."/>
            <person name="McCowan C."/>
            <person name="Murphy C."/>
            <person name="Pearson M."/>
            <person name="Poon T.W."/>
            <person name="Priest M."/>
            <person name="Roberts A."/>
            <person name="Saif S."/>
            <person name="Shea T."/>
            <person name="Sisk P."/>
            <person name="Sykes S."/>
            <person name="Wortman J."/>
            <person name="Nusbaum C."/>
            <person name="Birren B."/>
        </authorList>
    </citation>
    <scope>NUCLEOTIDE SEQUENCE [LARGE SCALE GENOMIC DNA]</scope>
    <source>
        <strain evidence="2 3">CBS 114405</strain>
    </source>
</reference>
<dbReference type="VEuPathDB" id="FungiDB:A1O7_03285"/>
<evidence type="ECO:0000313" key="2">
    <source>
        <dbReference type="EMBL" id="EXJ62844.1"/>
    </source>
</evidence>
<dbReference type="AlphaFoldDB" id="W9WX76"/>
<dbReference type="Proteomes" id="UP000019473">
    <property type="component" value="Unassembled WGS sequence"/>
</dbReference>
<feature type="region of interest" description="Disordered" evidence="1">
    <location>
        <begin position="277"/>
        <end position="304"/>
    </location>
</feature>
<dbReference type="EMBL" id="AMGW01000002">
    <property type="protein sequence ID" value="EXJ62844.1"/>
    <property type="molecule type" value="Genomic_DNA"/>
</dbReference>
<proteinExistence type="predicted"/>
<protein>
    <submittedName>
        <fullName evidence="2">Uncharacterized protein</fullName>
    </submittedName>
</protein>